<proteinExistence type="predicted"/>
<gene>
    <name evidence="2" type="ORF">AOQ84DRAFT_281945</name>
</gene>
<evidence type="ECO:0000256" key="1">
    <source>
        <dbReference type="SAM" id="Phobius"/>
    </source>
</evidence>
<protein>
    <submittedName>
        <fullName evidence="2">Uncharacterized protein</fullName>
    </submittedName>
</protein>
<name>A0A8E2JYD5_9PEZI</name>
<keyword evidence="3" id="KW-1185">Reference proteome</keyword>
<dbReference type="AlphaFoldDB" id="A0A8E2JYD5"/>
<keyword evidence="1" id="KW-0812">Transmembrane</keyword>
<feature type="transmembrane region" description="Helical" evidence="1">
    <location>
        <begin position="20"/>
        <end position="40"/>
    </location>
</feature>
<dbReference type="EMBL" id="KV748628">
    <property type="protein sequence ID" value="OCL14043.1"/>
    <property type="molecule type" value="Genomic_DNA"/>
</dbReference>
<organism evidence="2 3">
    <name type="scientific">Glonium stellatum</name>
    <dbReference type="NCBI Taxonomy" id="574774"/>
    <lineage>
        <taxon>Eukaryota</taxon>
        <taxon>Fungi</taxon>
        <taxon>Dikarya</taxon>
        <taxon>Ascomycota</taxon>
        <taxon>Pezizomycotina</taxon>
        <taxon>Dothideomycetes</taxon>
        <taxon>Pleosporomycetidae</taxon>
        <taxon>Gloniales</taxon>
        <taxon>Gloniaceae</taxon>
        <taxon>Glonium</taxon>
    </lineage>
</organism>
<evidence type="ECO:0000313" key="2">
    <source>
        <dbReference type="EMBL" id="OCL14043.1"/>
    </source>
</evidence>
<reference evidence="2 3" key="1">
    <citation type="journal article" date="2016" name="Nat. Commun.">
        <title>Ectomycorrhizal ecology is imprinted in the genome of the dominant symbiotic fungus Cenococcum geophilum.</title>
        <authorList>
            <consortium name="DOE Joint Genome Institute"/>
            <person name="Peter M."/>
            <person name="Kohler A."/>
            <person name="Ohm R.A."/>
            <person name="Kuo A."/>
            <person name="Krutzmann J."/>
            <person name="Morin E."/>
            <person name="Arend M."/>
            <person name="Barry K.W."/>
            <person name="Binder M."/>
            <person name="Choi C."/>
            <person name="Clum A."/>
            <person name="Copeland A."/>
            <person name="Grisel N."/>
            <person name="Haridas S."/>
            <person name="Kipfer T."/>
            <person name="LaButti K."/>
            <person name="Lindquist E."/>
            <person name="Lipzen A."/>
            <person name="Maire R."/>
            <person name="Meier B."/>
            <person name="Mihaltcheva S."/>
            <person name="Molinier V."/>
            <person name="Murat C."/>
            <person name="Poggeler S."/>
            <person name="Quandt C.A."/>
            <person name="Sperisen C."/>
            <person name="Tritt A."/>
            <person name="Tisserant E."/>
            <person name="Crous P.W."/>
            <person name="Henrissat B."/>
            <person name="Nehls U."/>
            <person name="Egli S."/>
            <person name="Spatafora J.W."/>
            <person name="Grigoriev I.V."/>
            <person name="Martin F.M."/>
        </authorList>
    </citation>
    <scope>NUCLEOTIDE SEQUENCE [LARGE SCALE GENOMIC DNA]</scope>
    <source>
        <strain evidence="2 3">CBS 207.34</strain>
    </source>
</reference>
<feature type="non-terminal residue" evidence="2">
    <location>
        <position position="108"/>
    </location>
</feature>
<feature type="transmembrane region" description="Helical" evidence="1">
    <location>
        <begin position="87"/>
        <end position="104"/>
    </location>
</feature>
<dbReference type="Proteomes" id="UP000250140">
    <property type="component" value="Unassembled WGS sequence"/>
</dbReference>
<dbReference type="OrthoDB" id="3648309at2759"/>
<accession>A0A8E2JYD5</accession>
<keyword evidence="1" id="KW-1133">Transmembrane helix</keyword>
<keyword evidence="1" id="KW-0472">Membrane</keyword>
<sequence length="108" mass="12125">STWMATSRIARWQGRPESPVIFFPFPAFWGSLVLLITKLYGYAAHNVLVTVAHALRGSPWMSTGLLHLPQATGALLPRGIHEHFPELSSWFVALAFFIWYTAGCPTHF</sequence>
<evidence type="ECO:0000313" key="3">
    <source>
        <dbReference type="Proteomes" id="UP000250140"/>
    </source>
</evidence>